<keyword evidence="2" id="KW-1185">Reference proteome</keyword>
<accession>A0ABU6ZQQ7</accession>
<gene>
    <name evidence="1" type="ORF">PIB30_082962</name>
</gene>
<evidence type="ECO:0000313" key="1">
    <source>
        <dbReference type="EMBL" id="MED6224333.1"/>
    </source>
</evidence>
<evidence type="ECO:0008006" key="3">
    <source>
        <dbReference type="Google" id="ProtNLM"/>
    </source>
</evidence>
<feature type="non-terminal residue" evidence="1">
    <location>
        <position position="68"/>
    </location>
</feature>
<comment type="caution">
    <text evidence="1">The sequence shown here is derived from an EMBL/GenBank/DDBJ whole genome shotgun (WGS) entry which is preliminary data.</text>
</comment>
<dbReference type="Proteomes" id="UP001341840">
    <property type="component" value="Unassembled WGS sequence"/>
</dbReference>
<dbReference type="EMBL" id="JASCZI010273155">
    <property type="protein sequence ID" value="MED6224333.1"/>
    <property type="molecule type" value="Genomic_DNA"/>
</dbReference>
<protein>
    <recommendedName>
        <fullName evidence="3">Zinc finger PMZ-type domain-containing protein</fullName>
    </recommendedName>
</protein>
<reference evidence="1 2" key="1">
    <citation type="journal article" date="2023" name="Plants (Basel)">
        <title>Bridging the Gap: Combining Genomics and Transcriptomics Approaches to Understand Stylosanthes scabra, an Orphan Legume from the Brazilian Caatinga.</title>
        <authorList>
            <person name="Ferreira-Neto J.R.C."/>
            <person name="da Silva M.D."/>
            <person name="Binneck E."/>
            <person name="de Melo N.F."/>
            <person name="da Silva R.H."/>
            <person name="de Melo A.L.T.M."/>
            <person name="Pandolfi V."/>
            <person name="Bustamante F.O."/>
            <person name="Brasileiro-Vidal A.C."/>
            <person name="Benko-Iseppon A.M."/>
        </authorList>
    </citation>
    <scope>NUCLEOTIDE SEQUENCE [LARGE SCALE GENOMIC DNA]</scope>
    <source>
        <tissue evidence="1">Leaves</tissue>
    </source>
</reference>
<sequence>MPCIHAVAAIRKKQLNVKDFVHKWLCMESFHVTYKHSINPVPSEEYWSNTLYLKTDPPLIKRPIGRPK</sequence>
<organism evidence="1 2">
    <name type="scientific">Stylosanthes scabra</name>
    <dbReference type="NCBI Taxonomy" id="79078"/>
    <lineage>
        <taxon>Eukaryota</taxon>
        <taxon>Viridiplantae</taxon>
        <taxon>Streptophyta</taxon>
        <taxon>Embryophyta</taxon>
        <taxon>Tracheophyta</taxon>
        <taxon>Spermatophyta</taxon>
        <taxon>Magnoliopsida</taxon>
        <taxon>eudicotyledons</taxon>
        <taxon>Gunneridae</taxon>
        <taxon>Pentapetalae</taxon>
        <taxon>rosids</taxon>
        <taxon>fabids</taxon>
        <taxon>Fabales</taxon>
        <taxon>Fabaceae</taxon>
        <taxon>Papilionoideae</taxon>
        <taxon>50 kb inversion clade</taxon>
        <taxon>dalbergioids sensu lato</taxon>
        <taxon>Dalbergieae</taxon>
        <taxon>Pterocarpus clade</taxon>
        <taxon>Stylosanthes</taxon>
    </lineage>
</organism>
<evidence type="ECO:0000313" key="2">
    <source>
        <dbReference type="Proteomes" id="UP001341840"/>
    </source>
</evidence>
<name>A0ABU6ZQQ7_9FABA</name>
<proteinExistence type="predicted"/>